<dbReference type="EMBL" id="CP126215">
    <property type="protein sequence ID" value="WIA17632.1"/>
    <property type="molecule type" value="Genomic_DNA"/>
</dbReference>
<name>A0ABY8U844_TETOB</name>
<accession>A0ABY8U844</accession>
<proteinExistence type="predicted"/>
<organism evidence="2 3">
    <name type="scientific">Tetradesmus obliquus</name>
    <name type="common">Green alga</name>
    <name type="synonym">Acutodesmus obliquus</name>
    <dbReference type="NCBI Taxonomy" id="3088"/>
    <lineage>
        <taxon>Eukaryota</taxon>
        <taxon>Viridiplantae</taxon>
        <taxon>Chlorophyta</taxon>
        <taxon>core chlorophytes</taxon>
        <taxon>Chlorophyceae</taxon>
        <taxon>CS clade</taxon>
        <taxon>Sphaeropleales</taxon>
        <taxon>Scenedesmaceae</taxon>
        <taxon>Tetradesmus</taxon>
    </lineage>
</organism>
<feature type="region of interest" description="Disordered" evidence="1">
    <location>
        <begin position="37"/>
        <end position="69"/>
    </location>
</feature>
<evidence type="ECO:0000313" key="3">
    <source>
        <dbReference type="Proteomes" id="UP001244341"/>
    </source>
</evidence>
<protein>
    <submittedName>
        <fullName evidence="2">Uncharacterized protein</fullName>
    </submittedName>
</protein>
<reference evidence="2 3" key="1">
    <citation type="submission" date="2023-05" db="EMBL/GenBank/DDBJ databases">
        <title>A 100% complete, gapless, phased diploid assembly of the Scenedesmus obliquus UTEX 3031 genome.</title>
        <authorList>
            <person name="Biondi T.C."/>
            <person name="Hanschen E.R."/>
            <person name="Kwon T."/>
            <person name="Eng W."/>
            <person name="Kruse C.P.S."/>
            <person name="Koehler S.I."/>
            <person name="Kunde Y."/>
            <person name="Gleasner C.D."/>
            <person name="You Mak K.T."/>
            <person name="Polle J."/>
            <person name="Hovde B.T."/>
            <person name="Starkenburg S.R."/>
        </authorList>
    </citation>
    <scope>NUCLEOTIDE SEQUENCE [LARGE SCALE GENOMIC DNA]</scope>
    <source>
        <strain evidence="2 3">DOE0152z</strain>
    </source>
</reference>
<gene>
    <name evidence="2" type="ORF">OEZ85_014440</name>
</gene>
<keyword evidence="3" id="KW-1185">Reference proteome</keyword>
<evidence type="ECO:0000256" key="1">
    <source>
        <dbReference type="SAM" id="MobiDB-lite"/>
    </source>
</evidence>
<feature type="compositionally biased region" description="Polar residues" evidence="1">
    <location>
        <begin position="37"/>
        <end position="51"/>
    </location>
</feature>
<sequence length="104" mass="11065">MPASAVKAASAQLQMPTLDQVISKTRIVRRQHVININRSSSRNHANLTGRNTGHDAQGQPVPANNHAAEGPAVAGSHVAALCVAALAHACSWWPAAQLERRVFM</sequence>
<evidence type="ECO:0000313" key="2">
    <source>
        <dbReference type="EMBL" id="WIA17632.1"/>
    </source>
</evidence>
<dbReference type="Proteomes" id="UP001244341">
    <property type="component" value="Chromosome 8b"/>
</dbReference>